<protein>
    <submittedName>
        <fullName evidence="2">Uncharacterized protein</fullName>
    </submittedName>
</protein>
<organism evidence="2 3">
    <name type="scientific">Prorocentrum cordatum</name>
    <dbReference type="NCBI Taxonomy" id="2364126"/>
    <lineage>
        <taxon>Eukaryota</taxon>
        <taxon>Sar</taxon>
        <taxon>Alveolata</taxon>
        <taxon>Dinophyceae</taxon>
        <taxon>Prorocentrales</taxon>
        <taxon>Prorocentraceae</taxon>
        <taxon>Prorocentrum</taxon>
    </lineage>
</organism>
<dbReference type="Proteomes" id="UP001189429">
    <property type="component" value="Unassembled WGS sequence"/>
</dbReference>
<accession>A0ABN9UX03</accession>
<dbReference type="EMBL" id="CAUYUJ010016327">
    <property type="protein sequence ID" value="CAK0864087.1"/>
    <property type="molecule type" value="Genomic_DNA"/>
</dbReference>
<keyword evidence="3" id="KW-1185">Reference proteome</keyword>
<name>A0ABN9UX03_9DINO</name>
<evidence type="ECO:0000313" key="2">
    <source>
        <dbReference type="EMBL" id="CAK0864087.1"/>
    </source>
</evidence>
<feature type="region of interest" description="Disordered" evidence="1">
    <location>
        <begin position="175"/>
        <end position="224"/>
    </location>
</feature>
<sequence>MRPPTIEEETCSFCLPLDAGVWVEGRAIPYTLRDLERGQRVLCYDSRGRSIRYAEVLEKRVDFGEVPRVGAGLGAGAQLVMAASQAVQLARQREAVWAADLSPGRGGAVVHGAAAVPCVVEEAARQAEARGSARGWAHLAVRHPDGLSVLVGSSEAERVVDTGVLVERRQAQSARGTALRALSAQDGESSRGARSPSDGAAPGWDPEKGSGEGGLPAASQASAT</sequence>
<evidence type="ECO:0000313" key="3">
    <source>
        <dbReference type="Proteomes" id="UP001189429"/>
    </source>
</evidence>
<gene>
    <name evidence="2" type="ORF">PCOR1329_LOCUS52048</name>
</gene>
<evidence type="ECO:0000256" key="1">
    <source>
        <dbReference type="SAM" id="MobiDB-lite"/>
    </source>
</evidence>
<proteinExistence type="predicted"/>
<reference evidence="2" key="1">
    <citation type="submission" date="2023-10" db="EMBL/GenBank/DDBJ databases">
        <authorList>
            <person name="Chen Y."/>
            <person name="Shah S."/>
            <person name="Dougan E. K."/>
            <person name="Thang M."/>
            <person name="Chan C."/>
        </authorList>
    </citation>
    <scope>NUCLEOTIDE SEQUENCE [LARGE SCALE GENOMIC DNA]</scope>
</reference>
<comment type="caution">
    <text evidence="2">The sequence shown here is derived from an EMBL/GenBank/DDBJ whole genome shotgun (WGS) entry which is preliminary data.</text>
</comment>